<dbReference type="EMBL" id="JASBNA010000048">
    <property type="protein sequence ID" value="KAK7680613.1"/>
    <property type="molecule type" value="Genomic_DNA"/>
</dbReference>
<evidence type="ECO:0000313" key="1">
    <source>
        <dbReference type="EMBL" id="KAK7680613.1"/>
    </source>
</evidence>
<proteinExistence type="predicted"/>
<dbReference type="AlphaFoldDB" id="A0AAW0FSU6"/>
<dbReference type="Proteomes" id="UP001385951">
    <property type="component" value="Unassembled WGS sequence"/>
</dbReference>
<keyword evidence="2" id="KW-1185">Reference proteome</keyword>
<name>A0AAW0FSU6_9APHY</name>
<sequence>MSREIVLRATTVFNRARKSLDTLRAESALNTQFTAKSLNSAHTNKREREEEEKVLVIEVFKRHKTEKAGRHNMIDSALNSISLRPLLGVSRDGLSKFICSLIPPQA</sequence>
<reference evidence="1 2" key="1">
    <citation type="submission" date="2022-09" db="EMBL/GenBank/DDBJ databases">
        <authorList>
            <person name="Palmer J.M."/>
        </authorList>
    </citation>
    <scope>NUCLEOTIDE SEQUENCE [LARGE SCALE GENOMIC DNA]</scope>
    <source>
        <strain evidence="1 2">DSM 7382</strain>
    </source>
</reference>
<gene>
    <name evidence="1" type="ORF">QCA50_016395</name>
</gene>
<accession>A0AAW0FSU6</accession>
<organism evidence="1 2">
    <name type="scientific">Cerrena zonata</name>
    <dbReference type="NCBI Taxonomy" id="2478898"/>
    <lineage>
        <taxon>Eukaryota</taxon>
        <taxon>Fungi</taxon>
        <taxon>Dikarya</taxon>
        <taxon>Basidiomycota</taxon>
        <taxon>Agaricomycotina</taxon>
        <taxon>Agaricomycetes</taxon>
        <taxon>Polyporales</taxon>
        <taxon>Cerrenaceae</taxon>
        <taxon>Cerrena</taxon>
    </lineage>
</organism>
<protein>
    <submittedName>
        <fullName evidence="1">Uncharacterized protein</fullName>
    </submittedName>
</protein>
<evidence type="ECO:0000313" key="2">
    <source>
        <dbReference type="Proteomes" id="UP001385951"/>
    </source>
</evidence>
<comment type="caution">
    <text evidence="1">The sequence shown here is derived from an EMBL/GenBank/DDBJ whole genome shotgun (WGS) entry which is preliminary data.</text>
</comment>